<reference evidence="1 2" key="1">
    <citation type="journal article" date="2012" name="Eukaryot. Cell">
        <title>Draft genome sequence of CBS 2479, the standard type strain of Trichosporon asahii.</title>
        <authorList>
            <person name="Yang R.Y."/>
            <person name="Li H.T."/>
            <person name="Zhu H."/>
            <person name="Zhou G.P."/>
            <person name="Wang M."/>
            <person name="Wang L."/>
        </authorList>
    </citation>
    <scope>NUCLEOTIDE SEQUENCE [LARGE SCALE GENOMIC DNA]</scope>
    <source>
        <strain evidence="2">ATCC 90039 / CBS 2479 / JCM 2466 / KCTC 7840 / NCYC 2677 / UAMH 7654</strain>
    </source>
</reference>
<protein>
    <submittedName>
        <fullName evidence="1">Uncharacterized protein</fullName>
    </submittedName>
</protein>
<dbReference type="OrthoDB" id="2596783at2759"/>
<dbReference type="AlphaFoldDB" id="J5TTV5"/>
<proteinExistence type="predicted"/>
<accession>J5TTV5</accession>
<sequence>MILQRRKAQHAALVSYEQETGGSDPLLPEFWEEDLSALEREERQLLQEIEMAEAAEVEALAARAAETSAASGASGASGVGGAIPSSTLGIQLNGTSAASLSGFAPGSYTTSNAHEQAMRALEQCGEYEAYCYDDWENDLDEVDEAEMEAMEAAAREAERAAAMGVGFGAPGYIPPAGLAGVFGATGGASGGTGAGGGGGSMDVD</sequence>
<dbReference type="KEGG" id="tasa:A1Q1_01306"/>
<dbReference type="GeneID" id="25984820"/>
<evidence type="ECO:0000313" key="2">
    <source>
        <dbReference type="Proteomes" id="UP000002748"/>
    </source>
</evidence>
<name>J5TTV5_TRIAS</name>
<dbReference type="Proteomes" id="UP000002748">
    <property type="component" value="Unassembled WGS sequence"/>
</dbReference>
<gene>
    <name evidence="1" type="ORF">A1Q1_01306</name>
</gene>
<comment type="caution">
    <text evidence="1">The sequence shown here is derived from an EMBL/GenBank/DDBJ whole genome shotgun (WGS) entry which is preliminary data.</text>
</comment>
<organism evidence="1 2">
    <name type="scientific">Trichosporon asahii var. asahii (strain ATCC 90039 / CBS 2479 / JCM 2466 / KCTC 7840 / NBRC 103889/ NCYC 2677 / UAMH 7654)</name>
    <name type="common">Yeast</name>
    <dbReference type="NCBI Taxonomy" id="1186058"/>
    <lineage>
        <taxon>Eukaryota</taxon>
        <taxon>Fungi</taxon>
        <taxon>Dikarya</taxon>
        <taxon>Basidiomycota</taxon>
        <taxon>Agaricomycotina</taxon>
        <taxon>Tremellomycetes</taxon>
        <taxon>Trichosporonales</taxon>
        <taxon>Trichosporonaceae</taxon>
        <taxon>Trichosporon</taxon>
    </lineage>
</organism>
<dbReference type="EMBL" id="ALBS01000016">
    <property type="protein sequence ID" value="EJT52811.1"/>
    <property type="molecule type" value="Genomic_DNA"/>
</dbReference>
<dbReference type="RefSeq" id="XP_014183992.1">
    <property type="nucleotide sequence ID" value="XM_014328517.1"/>
</dbReference>
<dbReference type="HOGENOM" id="CLU_1344090_0_0_1"/>
<dbReference type="VEuPathDB" id="FungiDB:A1Q1_01306"/>
<evidence type="ECO:0000313" key="1">
    <source>
        <dbReference type="EMBL" id="EJT52811.1"/>
    </source>
</evidence>